<sequence length="355" mass="37409">MATLSCGLRGCTIRPAIRFATGVASNRQAALKGPRRCSRKDAPMCIVRGVSCRAQRRDARSTPPRDQRNSVPAVNSLRAPTSVRLRDTSVSSMSDETADSTGEEKFNLGTLLAILPPMGLGILLTLAVLLKEPIHHSLEGFSAYLDTLGPYGYITYIAVYIVLELLAIPAIPLTMTAGALFGVVPGTVAASIGATIAATGSFVAARYFLRERVLNWASDNPKFAAIDEAIGREGFRIVALLRLSPLLPFAISNYLYGLTSVKLRPYVLGSWLGMLPGTFLYVQAGTTGRALLNSTAGAAEASGDGFWGLAAGLGVSLLTAAYVSRVANEAVAGIGAPNEDEDAATDTDTDTDKKP</sequence>
<dbReference type="AlphaFoldDB" id="A0A7S0MZ91"/>
<reference evidence="4" key="1">
    <citation type="submission" date="2021-01" db="EMBL/GenBank/DDBJ databases">
        <authorList>
            <person name="Corre E."/>
            <person name="Pelletier E."/>
            <person name="Niang G."/>
            <person name="Scheremetjew M."/>
            <person name="Finn R."/>
            <person name="Kale V."/>
            <person name="Holt S."/>
            <person name="Cochrane G."/>
            <person name="Meng A."/>
            <person name="Brown T."/>
            <person name="Cohen L."/>
        </authorList>
    </citation>
    <scope>NUCLEOTIDE SEQUENCE</scope>
    <source>
        <strain evidence="4">CCMP722</strain>
    </source>
</reference>
<keyword evidence="2" id="KW-0812">Transmembrane</keyword>
<dbReference type="InterPro" id="IPR032816">
    <property type="entry name" value="VTT_dom"/>
</dbReference>
<keyword evidence="2" id="KW-1133">Transmembrane helix</keyword>
<evidence type="ECO:0000259" key="3">
    <source>
        <dbReference type="Pfam" id="PF09335"/>
    </source>
</evidence>
<dbReference type="Pfam" id="PF09335">
    <property type="entry name" value="VTT_dom"/>
    <property type="match status" value="1"/>
</dbReference>
<evidence type="ECO:0000256" key="2">
    <source>
        <dbReference type="SAM" id="Phobius"/>
    </source>
</evidence>
<gene>
    <name evidence="4" type="ORF">POBO1169_LOCUS3576</name>
</gene>
<evidence type="ECO:0000256" key="1">
    <source>
        <dbReference type="SAM" id="MobiDB-lite"/>
    </source>
</evidence>
<feature type="transmembrane region" description="Helical" evidence="2">
    <location>
        <begin position="108"/>
        <end position="130"/>
    </location>
</feature>
<feature type="domain" description="VTT" evidence="3">
    <location>
        <begin position="168"/>
        <end position="286"/>
    </location>
</feature>
<evidence type="ECO:0000313" key="4">
    <source>
        <dbReference type="EMBL" id="CAD8654687.1"/>
    </source>
</evidence>
<protein>
    <recommendedName>
        <fullName evidence="3">VTT domain-containing protein</fullName>
    </recommendedName>
</protein>
<dbReference type="PANTHER" id="PTHR46826">
    <property type="match status" value="1"/>
</dbReference>
<feature type="transmembrane region" description="Helical" evidence="2">
    <location>
        <begin position="263"/>
        <end position="282"/>
    </location>
</feature>
<dbReference type="InterPro" id="IPR053240">
    <property type="entry name" value="VTT_domain"/>
</dbReference>
<dbReference type="PANTHER" id="PTHR46826:SF1">
    <property type="entry name" value="TVP38_TMEM64 FAMILY MEMBRANE PROTEIN YDJX"/>
    <property type="match status" value="1"/>
</dbReference>
<feature type="compositionally biased region" description="Acidic residues" evidence="1">
    <location>
        <begin position="338"/>
        <end position="349"/>
    </location>
</feature>
<dbReference type="EMBL" id="HBFA01006867">
    <property type="protein sequence ID" value="CAD8654687.1"/>
    <property type="molecule type" value="Transcribed_RNA"/>
</dbReference>
<name>A0A7S0MZ91_9CHLO</name>
<keyword evidence="2" id="KW-0472">Membrane</keyword>
<accession>A0A7S0MZ91</accession>
<organism evidence="4">
    <name type="scientific">Pyramimonas obovata</name>
    <dbReference type="NCBI Taxonomy" id="1411642"/>
    <lineage>
        <taxon>Eukaryota</taxon>
        <taxon>Viridiplantae</taxon>
        <taxon>Chlorophyta</taxon>
        <taxon>Pyramimonadophyceae</taxon>
        <taxon>Pyramimonadales</taxon>
        <taxon>Pyramimonadaceae</taxon>
        <taxon>Pyramimonas</taxon>
        <taxon>Pyramimonas incertae sedis</taxon>
    </lineage>
</organism>
<feature type="region of interest" description="Disordered" evidence="1">
    <location>
        <begin position="336"/>
        <end position="355"/>
    </location>
</feature>
<feature type="transmembrane region" description="Helical" evidence="2">
    <location>
        <begin position="151"/>
        <end position="171"/>
    </location>
</feature>
<proteinExistence type="predicted"/>
<feature type="transmembrane region" description="Helical" evidence="2">
    <location>
        <begin position="183"/>
        <end position="209"/>
    </location>
</feature>